<sequence>MAISNKKNDNILPIKKVEAEKILCAPTVCTIPVVASFTLMLEEQLYSVHPIAIFSRSYKTSLFESTKSPRSVMSFPSLVWVTLFCQPIHRTPALYWNR</sequence>
<dbReference type="AlphaFoldDB" id="I3SKB0"/>
<proteinExistence type="evidence at transcript level"/>
<protein>
    <submittedName>
        <fullName evidence="1">Uncharacterized protein</fullName>
    </submittedName>
</protein>
<accession>I3SKB0</accession>
<name>I3SKB0_MEDTR</name>
<organism evidence="1">
    <name type="scientific">Medicago truncatula</name>
    <name type="common">Barrel medic</name>
    <name type="synonym">Medicago tribuloides</name>
    <dbReference type="NCBI Taxonomy" id="3880"/>
    <lineage>
        <taxon>Eukaryota</taxon>
        <taxon>Viridiplantae</taxon>
        <taxon>Streptophyta</taxon>
        <taxon>Embryophyta</taxon>
        <taxon>Tracheophyta</taxon>
        <taxon>Spermatophyta</taxon>
        <taxon>Magnoliopsida</taxon>
        <taxon>eudicotyledons</taxon>
        <taxon>Gunneridae</taxon>
        <taxon>Pentapetalae</taxon>
        <taxon>rosids</taxon>
        <taxon>fabids</taxon>
        <taxon>Fabales</taxon>
        <taxon>Fabaceae</taxon>
        <taxon>Papilionoideae</taxon>
        <taxon>50 kb inversion clade</taxon>
        <taxon>NPAAA clade</taxon>
        <taxon>Hologalegina</taxon>
        <taxon>IRL clade</taxon>
        <taxon>Trifolieae</taxon>
        <taxon>Medicago</taxon>
    </lineage>
</organism>
<evidence type="ECO:0000313" key="1">
    <source>
        <dbReference type="EMBL" id="AFK40702.1"/>
    </source>
</evidence>
<reference evidence="1" key="1">
    <citation type="submission" date="2012-05" db="EMBL/GenBank/DDBJ databases">
        <authorList>
            <person name="Krishnakumar V."/>
            <person name="Cheung F."/>
            <person name="Xiao Y."/>
            <person name="Chan A."/>
            <person name="Moskal W.A."/>
            <person name="Town C.D."/>
        </authorList>
    </citation>
    <scope>NUCLEOTIDE SEQUENCE</scope>
</reference>
<dbReference type="EMBL" id="BT140907">
    <property type="protein sequence ID" value="AFK40702.1"/>
    <property type="molecule type" value="mRNA"/>
</dbReference>